<evidence type="ECO:0000256" key="1">
    <source>
        <dbReference type="SAM" id="MobiDB-lite"/>
    </source>
</evidence>
<comment type="caution">
    <text evidence="3">The sequence shown here is derived from an EMBL/GenBank/DDBJ whole genome shotgun (WGS) entry which is preliminary data.</text>
</comment>
<keyword evidence="4" id="KW-1185">Reference proteome</keyword>
<organism evidence="3 4">
    <name type="scientific">Haloarchaeobius litoreus</name>
    <dbReference type="NCBI Taxonomy" id="755306"/>
    <lineage>
        <taxon>Archaea</taxon>
        <taxon>Methanobacteriati</taxon>
        <taxon>Methanobacteriota</taxon>
        <taxon>Stenosarchaea group</taxon>
        <taxon>Halobacteria</taxon>
        <taxon>Halobacteriales</taxon>
        <taxon>Halorubellaceae</taxon>
        <taxon>Haloarchaeobius</taxon>
    </lineage>
</organism>
<evidence type="ECO:0000313" key="4">
    <source>
        <dbReference type="Proteomes" id="UP001597034"/>
    </source>
</evidence>
<dbReference type="Pfam" id="PF00582">
    <property type="entry name" value="Usp"/>
    <property type="match status" value="1"/>
</dbReference>
<name>A0ABD6DIB3_9EURY</name>
<accession>A0ABD6DIB3</accession>
<feature type="region of interest" description="Disordered" evidence="1">
    <location>
        <begin position="1"/>
        <end position="28"/>
    </location>
</feature>
<dbReference type="InterPro" id="IPR006016">
    <property type="entry name" value="UspA"/>
</dbReference>
<sequence>MVQWRDRPTTVRVRTRNPGQEPPKRNRRGLDQLVVGSVAANLVRRSDRPVLVVPAAT</sequence>
<dbReference type="AlphaFoldDB" id="A0ABD6DIB3"/>
<evidence type="ECO:0000259" key="2">
    <source>
        <dbReference type="Pfam" id="PF00582"/>
    </source>
</evidence>
<dbReference type="InterPro" id="IPR014729">
    <property type="entry name" value="Rossmann-like_a/b/a_fold"/>
</dbReference>
<feature type="domain" description="UspA" evidence="2">
    <location>
        <begin position="25"/>
        <end position="54"/>
    </location>
</feature>
<protein>
    <submittedName>
        <fullName evidence="3">Universal stress protein</fullName>
    </submittedName>
</protein>
<dbReference type="EMBL" id="JBHUDO010000002">
    <property type="protein sequence ID" value="MFD1645997.1"/>
    <property type="molecule type" value="Genomic_DNA"/>
</dbReference>
<dbReference type="Gene3D" id="3.40.50.620">
    <property type="entry name" value="HUPs"/>
    <property type="match status" value="1"/>
</dbReference>
<dbReference type="SUPFAM" id="SSF52402">
    <property type="entry name" value="Adenine nucleotide alpha hydrolases-like"/>
    <property type="match status" value="1"/>
</dbReference>
<dbReference type="Proteomes" id="UP001597034">
    <property type="component" value="Unassembled WGS sequence"/>
</dbReference>
<gene>
    <name evidence="3" type="ORF">ACFSBL_09915</name>
</gene>
<proteinExistence type="predicted"/>
<dbReference type="RefSeq" id="WP_368407683.1">
    <property type="nucleotide sequence ID" value="NZ_JANHJR010000001.1"/>
</dbReference>
<reference evidence="3 4" key="1">
    <citation type="journal article" date="2019" name="Int. J. Syst. Evol. Microbiol.">
        <title>The Global Catalogue of Microorganisms (GCM) 10K type strain sequencing project: providing services to taxonomists for standard genome sequencing and annotation.</title>
        <authorList>
            <consortium name="The Broad Institute Genomics Platform"/>
            <consortium name="The Broad Institute Genome Sequencing Center for Infectious Disease"/>
            <person name="Wu L."/>
            <person name="Ma J."/>
        </authorList>
    </citation>
    <scope>NUCLEOTIDE SEQUENCE [LARGE SCALE GENOMIC DNA]</scope>
    <source>
        <strain evidence="3 4">CGMCC 1.10390</strain>
    </source>
</reference>
<evidence type="ECO:0000313" key="3">
    <source>
        <dbReference type="EMBL" id="MFD1645997.1"/>
    </source>
</evidence>